<proteinExistence type="predicted"/>
<dbReference type="GO" id="GO:0003887">
    <property type="term" value="F:DNA-directed DNA polymerase activity"/>
    <property type="evidence" value="ECO:0007669"/>
    <property type="project" value="UniProtKB-KW"/>
</dbReference>
<dbReference type="InterPro" id="IPR036397">
    <property type="entry name" value="RNaseH_sf"/>
</dbReference>
<dbReference type="InterPro" id="IPR012337">
    <property type="entry name" value="RNaseH-like_sf"/>
</dbReference>
<keyword evidence="2" id="KW-0548">Nucleotidyltransferase</keyword>
<dbReference type="Pfam" id="PF00533">
    <property type="entry name" value="BRCT"/>
    <property type="match status" value="1"/>
</dbReference>
<reference evidence="9 10" key="1">
    <citation type="submission" date="2015-05" db="EMBL/GenBank/DDBJ databases">
        <title>Complete genome sequence of Lactobacillus salivarius Ren, a probiotic strain with antitumor activity.</title>
        <authorList>
            <person name="Sun E."/>
            <person name="Zhao L."/>
            <person name="Liu S."/>
            <person name="Zhang M."/>
            <person name="Guo H."/>
            <person name="Ren F."/>
        </authorList>
    </citation>
    <scope>NUCLEOTIDE SEQUENCE [LARGE SCALE GENOMIC DNA]</scope>
    <source>
        <strain evidence="9 10">Ren</strain>
    </source>
</reference>
<dbReference type="GO" id="GO:0005829">
    <property type="term" value="C:cytosol"/>
    <property type="evidence" value="ECO:0007669"/>
    <property type="project" value="TreeGrafter"/>
</dbReference>
<name>A0A0F7PUT0_9LACO</name>
<evidence type="ECO:0000256" key="5">
    <source>
        <dbReference type="ARBA" id="ARBA00022839"/>
    </source>
</evidence>
<dbReference type="EMBL" id="CP011403">
    <property type="protein sequence ID" value="AKI03806.1"/>
    <property type="molecule type" value="Genomic_DNA"/>
</dbReference>
<dbReference type="PROSITE" id="PS50172">
    <property type="entry name" value="BRCT"/>
    <property type="match status" value="1"/>
</dbReference>
<keyword evidence="4" id="KW-0540">Nuclease</keyword>
<accession>A0A0F7PUT0</accession>
<evidence type="ECO:0000259" key="8">
    <source>
        <dbReference type="PROSITE" id="PS50172"/>
    </source>
</evidence>
<dbReference type="CDD" id="cd06130">
    <property type="entry name" value="DNA_pol_III_epsilon_like"/>
    <property type="match status" value="1"/>
</dbReference>
<dbReference type="InterPro" id="IPR001357">
    <property type="entry name" value="BRCT_dom"/>
</dbReference>
<evidence type="ECO:0000256" key="3">
    <source>
        <dbReference type="ARBA" id="ARBA00022705"/>
    </source>
</evidence>
<protein>
    <recommendedName>
        <fullName evidence="7">DNA polymerase III polC-type</fullName>
    </recommendedName>
</protein>
<dbReference type="GO" id="GO:0008408">
    <property type="term" value="F:3'-5' exonuclease activity"/>
    <property type="evidence" value="ECO:0007669"/>
    <property type="project" value="TreeGrafter"/>
</dbReference>
<dbReference type="Proteomes" id="UP000035027">
    <property type="component" value="Chromosome"/>
</dbReference>
<feature type="domain" description="BRCT" evidence="8">
    <location>
        <begin position="221"/>
        <end position="313"/>
    </location>
</feature>
<dbReference type="FunFam" id="3.30.420.10:FF:000045">
    <property type="entry name" value="3'-5' exonuclease DinG"/>
    <property type="match status" value="1"/>
</dbReference>
<dbReference type="PANTHER" id="PTHR30231:SF42">
    <property type="entry name" value="EXONUCLEASE"/>
    <property type="match status" value="1"/>
</dbReference>
<dbReference type="PANTHER" id="PTHR30231">
    <property type="entry name" value="DNA POLYMERASE III SUBUNIT EPSILON"/>
    <property type="match status" value="1"/>
</dbReference>
<keyword evidence="1" id="KW-0808">Transferase</keyword>
<evidence type="ECO:0000256" key="2">
    <source>
        <dbReference type="ARBA" id="ARBA00022695"/>
    </source>
</evidence>
<dbReference type="GO" id="GO:0003676">
    <property type="term" value="F:nucleic acid binding"/>
    <property type="evidence" value="ECO:0007669"/>
    <property type="project" value="InterPro"/>
</dbReference>
<organism evidence="9 10">
    <name type="scientific">Ligilactobacillus salivarius str. Ren</name>
    <dbReference type="NCBI Taxonomy" id="1194971"/>
    <lineage>
        <taxon>Bacteria</taxon>
        <taxon>Bacillati</taxon>
        <taxon>Bacillota</taxon>
        <taxon>Bacilli</taxon>
        <taxon>Lactobacillales</taxon>
        <taxon>Lactobacillaceae</taxon>
        <taxon>Ligilactobacillus</taxon>
    </lineage>
</organism>
<dbReference type="Gene3D" id="3.40.50.10190">
    <property type="entry name" value="BRCT domain"/>
    <property type="match status" value="1"/>
</dbReference>
<dbReference type="CDD" id="cd17748">
    <property type="entry name" value="BRCT_DNA_ligase_like"/>
    <property type="match status" value="1"/>
</dbReference>
<dbReference type="InterPro" id="IPR013520">
    <property type="entry name" value="Ribonucl_H"/>
</dbReference>
<keyword evidence="5" id="KW-0378">Hydrolase</keyword>
<dbReference type="GO" id="GO:0006260">
    <property type="term" value="P:DNA replication"/>
    <property type="evidence" value="ECO:0007669"/>
    <property type="project" value="UniProtKB-KW"/>
</dbReference>
<evidence type="ECO:0000256" key="6">
    <source>
        <dbReference type="ARBA" id="ARBA00022932"/>
    </source>
</evidence>
<dbReference type="PATRIC" id="fig|1194971.3.peg.253"/>
<keyword evidence="6" id="KW-0239">DNA-directed DNA polymerase</keyword>
<dbReference type="SUPFAM" id="SSF53098">
    <property type="entry name" value="Ribonuclease H-like"/>
    <property type="match status" value="1"/>
</dbReference>
<gene>
    <name evidence="9" type="ORF">LsR_00255</name>
</gene>
<keyword evidence="5" id="KW-0269">Exonuclease</keyword>
<dbReference type="SUPFAM" id="SSF52113">
    <property type="entry name" value="BRCT domain"/>
    <property type="match status" value="1"/>
</dbReference>
<evidence type="ECO:0000313" key="10">
    <source>
        <dbReference type="Proteomes" id="UP000035027"/>
    </source>
</evidence>
<sequence length="313" mass="35179">MENFVAIDFETANENTYSPCSVGIAKFENGKLVDTFYSLINPEQEFSPMNIFVHGIHPEDVESAPTYKEIYPKIQSYISNNLIVSHSAFDRNVLTKSSSYYDVDFINVEFIDTLTLSRRLLPGVHHGLSQMIRHYKIENITEFHNALEDAKACGLLAIAMLEASDYSTIFELVNNAGYKSFGKITPAEYIPFTLSRNGSAPIKFLNADDILSRKNLHKININETRIKDKNIAFTGKLQSMTRSEAEVIVSDLGGNFQKTVTLSTNILVVGLEDPRVVGPDGKSNKIKKAEHINSKTNNIEVIDEKEFIQMISR</sequence>
<dbReference type="SMART" id="SM00479">
    <property type="entry name" value="EXOIII"/>
    <property type="match status" value="1"/>
</dbReference>
<keyword evidence="3" id="KW-0235">DNA replication</keyword>
<dbReference type="RefSeq" id="WP_047035113.1">
    <property type="nucleotide sequence ID" value="NZ_CP011403.1"/>
</dbReference>
<dbReference type="AlphaFoldDB" id="A0A0F7PUT0"/>
<evidence type="ECO:0000256" key="1">
    <source>
        <dbReference type="ARBA" id="ARBA00022679"/>
    </source>
</evidence>
<dbReference type="Gene3D" id="3.30.420.10">
    <property type="entry name" value="Ribonuclease H-like superfamily/Ribonuclease H"/>
    <property type="match status" value="1"/>
</dbReference>
<evidence type="ECO:0000256" key="7">
    <source>
        <dbReference type="ARBA" id="ARBA00070925"/>
    </source>
</evidence>
<evidence type="ECO:0000256" key="4">
    <source>
        <dbReference type="ARBA" id="ARBA00022722"/>
    </source>
</evidence>
<evidence type="ECO:0000313" key="9">
    <source>
        <dbReference type="EMBL" id="AKI03806.1"/>
    </source>
</evidence>
<dbReference type="Pfam" id="PF00929">
    <property type="entry name" value="RNase_T"/>
    <property type="match status" value="1"/>
</dbReference>
<dbReference type="InterPro" id="IPR036420">
    <property type="entry name" value="BRCT_dom_sf"/>
</dbReference>